<dbReference type="EMBL" id="FOQT01000002">
    <property type="protein sequence ID" value="SFI09656.1"/>
    <property type="molecule type" value="Genomic_DNA"/>
</dbReference>
<feature type="domain" description="Glycosyltransferase 2-like" evidence="3">
    <location>
        <begin position="5"/>
        <end position="141"/>
    </location>
</feature>
<protein>
    <submittedName>
        <fullName evidence="4">Glycosyltransferase involved in cell wall bisynthesis</fullName>
    </submittedName>
</protein>
<organism evidence="4 5">
    <name type="scientific">Halpernia frigidisoli</name>
    <dbReference type="NCBI Taxonomy" id="1125876"/>
    <lineage>
        <taxon>Bacteria</taxon>
        <taxon>Pseudomonadati</taxon>
        <taxon>Bacteroidota</taxon>
        <taxon>Flavobacteriia</taxon>
        <taxon>Flavobacteriales</taxon>
        <taxon>Weeksellaceae</taxon>
        <taxon>Chryseobacterium group</taxon>
        <taxon>Halpernia</taxon>
    </lineage>
</organism>
<gene>
    <name evidence="4" type="ORF">SAMN05443292_1331</name>
</gene>
<dbReference type="RefSeq" id="WP_090079355.1">
    <property type="nucleotide sequence ID" value="NZ_FOQT01000002.1"/>
</dbReference>
<dbReference type="Gene3D" id="3.90.550.10">
    <property type="entry name" value="Spore Coat Polysaccharide Biosynthesis Protein SpsA, Chain A"/>
    <property type="match status" value="1"/>
</dbReference>
<dbReference type="AlphaFoldDB" id="A0A1I3FEN7"/>
<dbReference type="InterPro" id="IPR001173">
    <property type="entry name" value="Glyco_trans_2-like"/>
</dbReference>
<sequence>MTKVSLITGCFNGEKFIPRCFASILSQTYNDLEVIFVDDGSTDTSLKLAETYREKFLQKGFSFKIVSQKNMGFYPQSGIKISTGKYITTLDIDDILLPGSIQKRVDFLEENPDFSAVRTNGAIVQENDNSKPISYFMDDFYESKNVFEDLLEGKTTNIPGTYMVCADILFKYYPDKIIPMNRFTQNLQILLPVTYQRKVGYIHEILMHYMRHNEAFTADKNDYFTTKKQYESFKEVRKSLLLRMNLLTSERQNKLDQTYNSIFLELAYKFNKKDEFKNLYKTLERPNFESRVKHALFSRKKLSTFLVRLEGKIKRRKH</sequence>
<keyword evidence="2 4" id="KW-0808">Transferase</keyword>
<evidence type="ECO:0000313" key="4">
    <source>
        <dbReference type="EMBL" id="SFI09656.1"/>
    </source>
</evidence>
<proteinExistence type="predicted"/>
<dbReference type="PANTHER" id="PTHR22916">
    <property type="entry name" value="GLYCOSYLTRANSFERASE"/>
    <property type="match status" value="1"/>
</dbReference>
<dbReference type="Pfam" id="PF00535">
    <property type="entry name" value="Glycos_transf_2"/>
    <property type="match status" value="1"/>
</dbReference>
<keyword evidence="5" id="KW-1185">Reference proteome</keyword>
<evidence type="ECO:0000313" key="5">
    <source>
        <dbReference type="Proteomes" id="UP000198931"/>
    </source>
</evidence>
<dbReference type="SUPFAM" id="SSF53448">
    <property type="entry name" value="Nucleotide-diphospho-sugar transferases"/>
    <property type="match status" value="1"/>
</dbReference>
<keyword evidence="1" id="KW-0328">Glycosyltransferase</keyword>
<dbReference type="STRING" id="1125876.SAMN05443292_1331"/>
<evidence type="ECO:0000256" key="2">
    <source>
        <dbReference type="ARBA" id="ARBA00022679"/>
    </source>
</evidence>
<dbReference type="CDD" id="cd00761">
    <property type="entry name" value="Glyco_tranf_GTA_type"/>
    <property type="match status" value="1"/>
</dbReference>
<evidence type="ECO:0000256" key="1">
    <source>
        <dbReference type="ARBA" id="ARBA00022676"/>
    </source>
</evidence>
<reference evidence="4 5" key="1">
    <citation type="submission" date="2016-10" db="EMBL/GenBank/DDBJ databases">
        <authorList>
            <person name="de Groot N.N."/>
        </authorList>
    </citation>
    <scope>NUCLEOTIDE SEQUENCE [LARGE SCALE GENOMIC DNA]</scope>
    <source>
        <strain evidence="4 5">DSM 26000</strain>
    </source>
</reference>
<name>A0A1I3FEN7_9FLAO</name>
<dbReference type="GO" id="GO:0016758">
    <property type="term" value="F:hexosyltransferase activity"/>
    <property type="evidence" value="ECO:0007669"/>
    <property type="project" value="UniProtKB-ARBA"/>
</dbReference>
<dbReference type="PANTHER" id="PTHR22916:SF51">
    <property type="entry name" value="GLYCOSYLTRANSFERASE EPSH-RELATED"/>
    <property type="match status" value="1"/>
</dbReference>
<dbReference type="InterPro" id="IPR029044">
    <property type="entry name" value="Nucleotide-diphossugar_trans"/>
</dbReference>
<dbReference type="OrthoDB" id="9815829at2"/>
<accession>A0A1I3FEN7</accession>
<dbReference type="Proteomes" id="UP000198931">
    <property type="component" value="Unassembled WGS sequence"/>
</dbReference>
<evidence type="ECO:0000259" key="3">
    <source>
        <dbReference type="Pfam" id="PF00535"/>
    </source>
</evidence>